<dbReference type="InterPro" id="IPR008969">
    <property type="entry name" value="CarboxyPept-like_regulatory"/>
</dbReference>
<evidence type="ECO:0000256" key="1">
    <source>
        <dbReference type="ARBA" id="ARBA00022729"/>
    </source>
</evidence>
<comment type="caution">
    <text evidence="5">The sequence shown here is derived from an EMBL/GenBank/DDBJ whole genome shotgun (WGS) entry which is preliminary data.</text>
</comment>
<dbReference type="SUPFAM" id="SSF49464">
    <property type="entry name" value="Carboxypeptidase regulatory domain-like"/>
    <property type="match status" value="1"/>
</dbReference>
<dbReference type="InterPro" id="IPR037066">
    <property type="entry name" value="Plug_dom_sf"/>
</dbReference>
<keyword evidence="6" id="KW-1185">Reference proteome</keyword>
<keyword evidence="5" id="KW-0675">Receptor</keyword>
<keyword evidence="2" id="KW-0472">Membrane</keyword>
<comment type="subcellular location">
    <subcellularLocation>
        <location evidence="2">Cell outer membrane</location>
        <topology evidence="2">Multi-pass membrane protein</topology>
    </subcellularLocation>
</comment>
<name>A0ABU3GT71_9SPHI</name>
<dbReference type="InterPro" id="IPR039426">
    <property type="entry name" value="TonB-dep_rcpt-like"/>
</dbReference>
<keyword evidence="2" id="KW-1134">Transmembrane beta strand</keyword>
<dbReference type="SUPFAM" id="SSF56935">
    <property type="entry name" value="Porins"/>
    <property type="match status" value="1"/>
</dbReference>
<keyword evidence="2" id="KW-0812">Transmembrane</keyword>
<dbReference type="Pfam" id="PF13715">
    <property type="entry name" value="CarbopepD_reg_2"/>
    <property type="match status" value="1"/>
</dbReference>
<evidence type="ECO:0000259" key="4">
    <source>
        <dbReference type="Pfam" id="PF07715"/>
    </source>
</evidence>
<comment type="similarity">
    <text evidence="2">Belongs to the TonB-dependent receptor family.</text>
</comment>
<dbReference type="PROSITE" id="PS52016">
    <property type="entry name" value="TONB_DEPENDENT_REC_3"/>
    <property type="match status" value="1"/>
</dbReference>
<dbReference type="PANTHER" id="PTHR30069">
    <property type="entry name" value="TONB-DEPENDENT OUTER MEMBRANE RECEPTOR"/>
    <property type="match status" value="1"/>
</dbReference>
<protein>
    <submittedName>
        <fullName evidence="5">TonB-dependent SusC/RagA subfamily outer membrane receptor</fullName>
    </submittedName>
</protein>
<dbReference type="Gene3D" id="2.60.40.1120">
    <property type="entry name" value="Carboxypeptidase-like, regulatory domain"/>
    <property type="match status" value="1"/>
</dbReference>
<accession>A0ABU3GT71</accession>
<keyword evidence="2" id="KW-0813">Transport</keyword>
<dbReference type="RefSeq" id="WP_311949677.1">
    <property type="nucleotide sequence ID" value="NZ_JAVLVU010000001.1"/>
</dbReference>
<proteinExistence type="inferred from homology"/>
<feature type="signal peptide" evidence="3">
    <location>
        <begin position="1"/>
        <end position="21"/>
    </location>
</feature>
<gene>
    <name evidence="5" type="ORF">QE417_002050</name>
</gene>
<dbReference type="Gene3D" id="2.170.130.10">
    <property type="entry name" value="TonB-dependent receptor, plug domain"/>
    <property type="match status" value="1"/>
</dbReference>
<dbReference type="Pfam" id="PF07715">
    <property type="entry name" value="Plug"/>
    <property type="match status" value="1"/>
</dbReference>
<organism evidence="5 6">
    <name type="scientific">Mucilaginibacter terrae</name>
    <dbReference type="NCBI Taxonomy" id="1955052"/>
    <lineage>
        <taxon>Bacteria</taxon>
        <taxon>Pseudomonadati</taxon>
        <taxon>Bacteroidota</taxon>
        <taxon>Sphingobacteriia</taxon>
        <taxon>Sphingobacteriales</taxon>
        <taxon>Sphingobacteriaceae</taxon>
        <taxon>Mucilaginibacter</taxon>
    </lineage>
</organism>
<dbReference type="NCBIfam" id="TIGR04057">
    <property type="entry name" value="SusC_RagA_signa"/>
    <property type="match status" value="1"/>
</dbReference>
<evidence type="ECO:0000256" key="2">
    <source>
        <dbReference type="PROSITE-ProRule" id="PRU01360"/>
    </source>
</evidence>
<evidence type="ECO:0000313" key="5">
    <source>
        <dbReference type="EMBL" id="MDT3402978.1"/>
    </source>
</evidence>
<dbReference type="InterPro" id="IPR012910">
    <property type="entry name" value="Plug_dom"/>
</dbReference>
<sequence>MKKILLMNLCFLMLVIGQLFAQDRTVTGTVTSKDDGLPIPGVSVRVKGSQTGTVTDAQGRYSLQAASGATLLFTYLGYDALEVASSGSPQNIILVPNSKQLNEVVVTSFGVKREVRSLGTSVGKVTNEQITQISEPDVLKAMQGKVAGVDIRSSQGTPGASTRIQIRGNTSFTGDSQPLIVVDGVPYSNDNVVTSSQVTGGGAYGSGISNIDPNDIADMQVLKGSGAAALYGSRASNGVILITTKSGSASRSKKGLEVNVKSSASLEQIAKLPEMQNSFGTGSYGNYSESNGSWGPKFGGALKNIPAWSAYLAAYPELFPNGTVPYVAHPDNVKNLFKTGSVFENSVSINGGDEKYRICVNCFTVKPKRIHDQPGL</sequence>
<evidence type="ECO:0000313" key="6">
    <source>
        <dbReference type="Proteomes" id="UP001258315"/>
    </source>
</evidence>
<feature type="domain" description="TonB-dependent receptor plug" evidence="4">
    <location>
        <begin position="115"/>
        <end position="239"/>
    </location>
</feature>
<reference evidence="6" key="1">
    <citation type="submission" date="2023-07" db="EMBL/GenBank/DDBJ databases">
        <title>Functional and genomic diversity of the sorghum phyllosphere microbiome.</title>
        <authorList>
            <person name="Shade A."/>
        </authorList>
    </citation>
    <scope>NUCLEOTIDE SEQUENCE [LARGE SCALE GENOMIC DNA]</scope>
    <source>
        <strain evidence="6">SORGH_AS_0422</strain>
    </source>
</reference>
<dbReference type="Proteomes" id="UP001258315">
    <property type="component" value="Unassembled WGS sequence"/>
</dbReference>
<dbReference type="InterPro" id="IPR023997">
    <property type="entry name" value="TonB-dep_OMP_SusC/RagA_CS"/>
</dbReference>
<dbReference type="PANTHER" id="PTHR30069:SF29">
    <property type="entry name" value="HEMOGLOBIN AND HEMOGLOBIN-HAPTOGLOBIN-BINDING PROTEIN 1-RELATED"/>
    <property type="match status" value="1"/>
</dbReference>
<keyword evidence="1 3" id="KW-0732">Signal</keyword>
<keyword evidence="2" id="KW-0998">Cell outer membrane</keyword>
<evidence type="ECO:0000256" key="3">
    <source>
        <dbReference type="SAM" id="SignalP"/>
    </source>
</evidence>
<feature type="chain" id="PRO_5047061416" evidence="3">
    <location>
        <begin position="22"/>
        <end position="376"/>
    </location>
</feature>
<dbReference type="EMBL" id="JAVLVU010000001">
    <property type="protein sequence ID" value="MDT3402978.1"/>
    <property type="molecule type" value="Genomic_DNA"/>
</dbReference>